<evidence type="ECO:0000256" key="1">
    <source>
        <dbReference type="SAM" id="MobiDB-lite"/>
    </source>
</evidence>
<protein>
    <submittedName>
        <fullName evidence="2">Uncharacterized protein</fullName>
    </submittedName>
</protein>
<dbReference type="AlphaFoldDB" id="A0ABD1T6I4"/>
<evidence type="ECO:0000313" key="3">
    <source>
        <dbReference type="Proteomes" id="UP001604277"/>
    </source>
</evidence>
<dbReference type="EMBL" id="JBFOLJ010000009">
    <property type="protein sequence ID" value="KAL2508348.1"/>
    <property type="molecule type" value="Genomic_DNA"/>
</dbReference>
<comment type="caution">
    <text evidence="2">The sequence shown here is derived from an EMBL/GenBank/DDBJ whole genome shotgun (WGS) entry which is preliminary data.</text>
</comment>
<organism evidence="2 3">
    <name type="scientific">Forsythia ovata</name>
    <dbReference type="NCBI Taxonomy" id="205694"/>
    <lineage>
        <taxon>Eukaryota</taxon>
        <taxon>Viridiplantae</taxon>
        <taxon>Streptophyta</taxon>
        <taxon>Embryophyta</taxon>
        <taxon>Tracheophyta</taxon>
        <taxon>Spermatophyta</taxon>
        <taxon>Magnoliopsida</taxon>
        <taxon>eudicotyledons</taxon>
        <taxon>Gunneridae</taxon>
        <taxon>Pentapetalae</taxon>
        <taxon>asterids</taxon>
        <taxon>lamiids</taxon>
        <taxon>Lamiales</taxon>
        <taxon>Oleaceae</taxon>
        <taxon>Forsythieae</taxon>
        <taxon>Forsythia</taxon>
    </lineage>
</organism>
<dbReference type="Proteomes" id="UP001604277">
    <property type="component" value="Unassembled WGS sequence"/>
</dbReference>
<feature type="region of interest" description="Disordered" evidence="1">
    <location>
        <begin position="70"/>
        <end position="99"/>
    </location>
</feature>
<sequence>MDNQLQILEEFRMIIEENQVFYIKATKKDPQTDQLRYDIIFMMEPSSTSTKRKEHEMDDDKDITSVAQTTKSMGQQLSSSTTKRMLFQSPGGSCSNPRHCVDDNALLKTNDPKSCCSNEKILPTK</sequence>
<keyword evidence="3" id="KW-1185">Reference proteome</keyword>
<gene>
    <name evidence="2" type="ORF">Fot_31995</name>
</gene>
<evidence type="ECO:0000313" key="2">
    <source>
        <dbReference type="EMBL" id="KAL2508348.1"/>
    </source>
</evidence>
<feature type="compositionally biased region" description="Polar residues" evidence="1">
    <location>
        <begin position="70"/>
        <end position="83"/>
    </location>
</feature>
<proteinExistence type="predicted"/>
<name>A0ABD1T6I4_9LAMI</name>
<accession>A0ABD1T6I4</accession>
<reference evidence="3" key="1">
    <citation type="submission" date="2024-07" db="EMBL/GenBank/DDBJ databases">
        <title>Two chromosome-level genome assemblies of Korean endemic species Abeliophyllum distichum and Forsythia ovata (Oleaceae).</title>
        <authorList>
            <person name="Jang H."/>
        </authorList>
    </citation>
    <scope>NUCLEOTIDE SEQUENCE [LARGE SCALE GENOMIC DNA]</scope>
</reference>